<dbReference type="GO" id="GO:0005789">
    <property type="term" value="C:endoplasmic reticulum membrane"/>
    <property type="evidence" value="ECO:0007669"/>
    <property type="project" value="UniProtKB-SubCell"/>
</dbReference>
<dbReference type="PRINTS" id="PR00385">
    <property type="entry name" value="P450"/>
</dbReference>
<feature type="transmembrane region" description="Helical" evidence="11">
    <location>
        <begin position="137"/>
        <end position="155"/>
    </location>
</feature>
<accession>A0AAV2ANL6</accession>
<organism evidence="12 13">
    <name type="scientific">Larinioides sclopetarius</name>
    <dbReference type="NCBI Taxonomy" id="280406"/>
    <lineage>
        <taxon>Eukaryota</taxon>
        <taxon>Metazoa</taxon>
        <taxon>Ecdysozoa</taxon>
        <taxon>Arthropoda</taxon>
        <taxon>Chelicerata</taxon>
        <taxon>Arachnida</taxon>
        <taxon>Araneae</taxon>
        <taxon>Araneomorphae</taxon>
        <taxon>Entelegynae</taxon>
        <taxon>Araneoidea</taxon>
        <taxon>Araneidae</taxon>
        <taxon>Larinioides</taxon>
    </lineage>
</organism>
<evidence type="ECO:0000256" key="6">
    <source>
        <dbReference type="ARBA" id="ARBA00023004"/>
    </source>
</evidence>
<keyword evidence="10" id="KW-0560">Oxidoreductase</keyword>
<reference evidence="12 13" key="1">
    <citation type="submission" date="2024-04" db="EMBL/GenBank/DDBJ databases">
        <authorList>
            <person name="Rising A."/>
            <person name="Reimegard J."/>
            <person name="Sonavane S."/>
            <person name="Akerstrom W."/>
            <person name="Nylinder S."/>
            <person name="Hedman E."/>
            <person name="Kallberg Y."/>
        </authorList>
    </citation>
    <scope>NUCLEOTIDE SEQUENCE [LARGE SCALE GENOMIC DNA]</scope>
</reference>
<dbReference type="GO" id="GO:0004497">
    <property type="term" value="F:monooxygenase activity"/>
    <property type="evidence" value="ECO:0007669"/>
    <property type="project" value="UniProtKB-KW"/>
</dbReference>
<dbReference type="PANTHER" id="PTHR24291:SF189">
    <property type="entry name" value="CYTOCHROME P450 4C3-RELATED"/>
    <property type="match status" value="1"/>
</dbReference>
<proteinExistence type="inferred from homology"/>
<evidence type="ECO:0000313" key="13">
    <source>
        <dbReference type="Proteomes" id="UP001497382"/>
    </source>
</evidence>
<protein>
    <recommendedName>
        <fullName evidence="14">Cytochrome P450</fullName>
    </recommendedName>
</protein>
<keyword evidence="13" id="KW-1185">Reference proteome</keyword>
<dbReference type="GO" id="GO:0020037">
    <property type="term" value="F:heme binding"/>
    <property type="evidence" value="ECO:0007669"/>
    <property type="project" value="InterPro"/>
</dbReference>
<sequence>MKIHEELDTVFGEDTTRPVTEKDLNDLQYLDCVLKETSRIYPAAPWFGRKTPEDTTTNICGQNIPKGTICIVMTYILHRDEEVFSDPEKFDPERFSPENCIKIPEYAYIPFSTGPRNCIDFLDVIRRRTVDFGKQQLFCLWLTFLPIVCIVRFRAVKELMEKKIIEKNFLYKWLEPILGSGLITSEVSKWKPRRKLLTPCFHSKILRGCFTIFNEYSQKFVEFLQEETIKEFTYIETPLTLLTLDIICETMFGVRTGESGSDSSQFVESFRRINQMYILRFFKPWIWPDFLFKLSKDGKETIQHTQIIHDFTRNIIQQKKNRYLNDLRHHDSEKHKALLDLLLEKHMETGELSEEDIREEVDTFASAGHETVSISIAWALYLIGLHSEVQMKIHEELDTVFGEDTTRPVTEKDCNNLQYLDCVLKETSRIYPAAPWFGRKTPEDTTTNICGHKIPKGTICIVMTYILHRDEEVFPDPEKFDPERFSPENCIKIPEYAYIPFSAGPRNCIGRRFAMMEMKVIISSILRNFSIESLDARDKVKPFFYITLHSSLPFRIRFRPREFQKQH</sequence>
<dbReference type="InterPro" id="IPR001128">
    <property type="entry name" value="Cyt_P450"/>
</dbReference>
<keyword evidence="11" id="KW-1133">Transmembrane helix</keyword>
<evidence type="ECO:0000256" key="3">
    <source>
        <dbReference type="ARBA" id="ARBA00010617"/>
    </source>
</evidence>
<dbReference type="SUPFAM" id="SSF48264">
    <property type="entry name" value="Cytochrome P450"/>
    <property type="match status" value="2"/>
</dbReference>
<keyword evidence="11" id="KW-0812">Transmembrane</keyword>
<keyword evidence="8 11" id="KW-0472">Membrane</keyword>
<dbReference type="InterPro" id="IPR002401">
    <property type="entry name" value="Cyt_P450_E_grp-I"/>
</dbReference>
<evidence type="ECO:0000256" key="11">
    <source>
        <dbReference type="SAM" id="Phobius"/>
    </source>
</evidence>
<evidence type="ECO:0008006" key="14">
    <source>
        <dbReference type="Google" id="ProtNLM"/>
    </source>
</evidence>
<dbReference type="CDD" id="cd20628">
    <property type="entry name" value="CYP4"/>
    <property type="match status" value="1"/>
</dbReference>
<evidence type="ECO:0000256" key="4">
    <source>
        <dbReference type="ARBA" id="ARBA00022617"/>
    </source>
</evidence>
<dbReference type="EMBL" id="CAXIEN010000192">
    <property type="protein sequence ID" value="CAL1285547.1"/>
    <property type="molecule type" value="Genomic_DNA"/>
</dbReference>
<feature type="binding site" description="axial binding residue" evidence="9">
    <location>
        <position position="508"/>
    </location>
    <ligand>
        <name>heme</name>
        <dbReference type="ChEBI" id="CHEBI:30413"/>
    </ligand>
    <ligandPart>
        <name>Fe</name>
        <dbReference type="ChEBI" id="CHEBI:18248"/>
    </ligandPart>
</feature>
<gene>
    <name evidence="12" type="ORF">LARSCL_LOCUS13772</name>
</gene>
<dbReference type="InterPro" id="IPR017972">
    <property type="entry name" value="Cyt_P450_CS"/>
</dbReference>
<dbReference type="Pfam" id="PF00067">
    <property type="entry name" value="p450"/>
    <property type="match status" value="2"/>
</dbReference>
<keyword evidence="9 10" id="KW-0479">Metal-binding</keyword>
<comment type="cofactor">
    <cofactor evidence="1 9">
        <name>heme</name>
        <dbReference type="ChEBI" id="CHEBI:30413"/>
    </cofactor>
</comment>
<evidence type="ECO:0000313" key="12">
    <source>
        <dbReference type="EMBL" id="CAL1285547.1"/>
    </source>
</evidence>
<evidence type="ECO:0000256" key="8">
    <source>
        <dbReference type="ARBA" id="ARBA00023136"/>
    </source>
</evidence>
<evidence type="ECO:0000256" key="10">
    <source>
        <dbReference type="RuleBase" id="RU000461"/>
    </source>
</evidence>
<comment type="caution">
    <text evidence="12">The sequence shown here is derived from an EMBL/GenBank/DDBJ whole genome shotgun (WGS) entry which is preliminary data.</text>
</comment>
<keyword evidence="5" id="KW-0256">Endoplasmic reticulum</keyword>
<dbReference type="AlphaFoldDB" id="A0AAV2ANL6"/>
<dbReference type="Proteomes" id="UP001497382">
    <property type="component" value="Unassembled WGS sequence"/>
</dbReference>
<dbReference type="PRINTS" id="PR00463">
    <property type="entry name" value="EP450I"/>
</dbReference>
<evidence type="ECO:0000256" key="7">
    <source>
        <dbReference type="ARBA" id="ARBA00023033"/>
    </source>
</evidence>
<comment type="similarity">
    <text evidence="3 10">Belongs to the cytochrome P450 family.</text>
</comment>
<keyword evidence="7 10" id="KW-0503">Monooxygenase</keyword>
<dbReference type="GO" id="GO:0005506">
    <property type="term" value="F:iron ion binding"/>
    <property type="evidence" value="ECO:0007669"/>
    <property type="project" value="InterPro"/>
</dbReference>
<evidence type="ECO:0000256" key="2">
    <source>
        <dbReference type="ARBA" id="ARBA00004586"/>
    </source>
</evidence>
<dbReference type="GO" id="GO:0016705">
    <property type="term" value="F:oxidoreductase activity, acting on paired donors, with incorporation or reduction of molecular oxygen"/>
    <property type="evidence" value="ECO:0007669"/>
    <property type="project" value="InterPro"/>
</dbReference>
<evidence type="ECO:0000256" key="1">
    <source>
        <dbReference type="ARBA" id="ARBA00001971"/>
    </source>
</evidence>
<keyword evidence="6 9" id="KW-0408">Iron</keyword>
<comment type="subcellular location">
    <subcellularLocation>
        <location evidence="2">Endoplasmic reticulum membrane</location>
    </subcellularLocation>
</comment>
<keyword evidence="4 9" id="KW-0349">Heme</keyword>
<dbReference type="PANTHER" id="PTHR24291">
    <property type="entry name" value="CYTOCHROME P450 FAMILY 4"/>
    <property type="match status" value="1"/>
</dbReference>
<dbReference type="PROSITE" id="PS00086">
    <property type="entry name" value="CYTOCHROME_P450"/>
    <property type="match status" value="1"/>
</dbReference>
<evidence type="ECO:0000256" key="5">
    <source>
        <dbReference type="ARBA" id="ARBA00022824"/>
    </source>
</evidence>
<dbReference type="InterPro" id="IPR036396">
    <property type="entry name" value="Cyt_P450_sf"/>
</dbReference>
<name>A0AAV2ANL6_9ARAC</name>
<dbReference type="InterPro" id="IPR050196">
    <property type="entry name" value="Cytochrome_P450_Monoox"/>
</dbReference>
<evidence type="ECO:0000256" key="9">
    <source>
        <dbReference type="PIRSR" id="PIRSR602401-1"/>
    </source>
</evidence>
<dbReference type="Gene3D" id="1.10.630.10">
    <property type="entry name" value="Cytochrome P450"/>
    <property type="match status" value="2"/>
</dbReference>